<accession>A0A7W8JUI5</accession>
<dbReference type="Proteomes" id="UP000552709">
    <property type="component" value="Unassembled WGS sequence"/>
</dbReference>
<dbReference type="AlphaFoldDB" id="A0A7W8JUI5"/>
<proteinExistence type="predicted"/>
<evidence type="ECO:0000313" key="3">
    <source>
        <dbReference type="Proteomes" id="UP000552709"/>
    </source>
</evidence>
<organism evidence="2 3">
    <name type="scientific">Deinococcus humi</name>
    <dbReference type="NCBI Taxonomy" id="662880"/>
    <lineage>
        <taxon>Bacteria</taxon>
        <taxon>Thermotogati</taxon>
        <taxon>Deinococcota</taxon>
        <taxon>Deinococci</taxon>
        <taxon>Deinococcales</taxon>
        <taxon>Deinococcaceae</taxon>
        <taxon>Deinococcus</taxon>
    </lineage>
</organism>
<evidence type="ECO:0000256" key="1">
    <source>
        <dbReference type="SAM" id="MobiDB-lite"/>
    </source>
</evidence>
<evidence type="ECO:0000313" key="2">
    <source>
        <dbReference type="EMBL" id="MBB5363517.1"/>
    </source>
</evidence>
<dbReference type="EMBL" id="JACHFL010000006">
    <property type="protein sequence ID" value="MBB5363517.1"/>
    <property type="molecule type" value="Genomic_DNA"/>
</dbReference>
<feature type="compositionally biased region" description="Basic and acidic residues" evidence="1">
    <location>
        <begin position="8"/>
        <end position="19"/>
    </location>
</feature>
<keyword evidence="3" id="KW-1185">Reference proteome</keyword>
<comment type="caution">
    <text evidence="2">The sequence shown here is derived from an EMBL/GenBank/DDBJ whole genome shotgun (WGS) entry which is preliminary data.</text>
</comment>
<gene>
    <name evidence="2" type="ORF">HNQ08_002623</name>
</gene>
<name>A0A7W8JUI5_9DEIO</name>
<feature type="region of interest" description="Disordered" evidence="1">
    <location>
        <begin position="1"/>
        <end position="28"/>
    </location>
</feature>
<protein>
    <submittedName>
        <fullName evidence="2">Uncharacterized protein</fullName>
    </submittedName>
</protein>
<reference evidence="2 3" key="1">
    <citation type="submission" date="2020-08" db="EMBL/GenBank/DDBJ databases">
        <title>Genomic Encyclopedia of Type Strains, Phase IV (KMG-IV): sequencing the most valuable type-strain genomes for metagenomic binning, comparative biology and taxonomic classification.</title>
        <authorList>
            <person name="Goeker M."/>
        </authorList>
    </citation>
    <scope>NUCLEOTIDE SEQUENCE [LARGE SCALE GENOMIC DNA]</scope>
    <source>
        <strain evidence="2 3">DSM 27939</strain>
    </source>
</reference>
<sequence>MELISLGRSEKKGFGRPQEEGQATQSQQSINKWGLSLVILDRLPGLATLRCTVGIGTSGQP</sequence>